<keyword evidence="1 3" id="KW-0547">Nucleotide-binding</keyword>
<dbReference type="PIRSF" id="PIRSF003092">
    <property type="entry name" value="MinD"/>
    <property type="match status" value="1"/>
</dbReference>
<dbReference type="InterPro" id="IPR025501">
    <property type="entry name" value="MinD_FleN"/>
</dbReference>
<reference evidence="4 5" key="1">
    <citation type="submission" date="2018-04" db="EMBL/GenBank/DDBJ databases">
        <title>Novel Campyloabacter and Helicobacter Species and Strains.</title>
        <authorList>
            <person name="Mannion A.J."/>
            <person name="Shen Z."/>
            <person name="Fox J.G."/>
        </authorList>
    </citation>
    <scope>NUCLEOTIDE SEQUENCE [LARGE SCALE GENOMIC DNA]</scope>
    <source>
        <strain evidence="4 5">MIT 04-9362</strain>
    </source>
</reference>
<sequence length="288" mass="31877">MSENQATKLEEMLHGEKKLHSTKFIAITSGKGGVGKSTISANLAYTLAKMGYRIGVFDADIGLANLDLIFGVRTKQNILHVLKGEASFDDIICPIDKNLFLIPGDSGEEILKFADKFNILDSFANESVVFEAFDYVIVDTGAGIGSTTQAFLNASDHIVVITTPDPSAITDAYATIKINSKNKDEILMIINMASRNQEALNIFQKIQNVASKNMPHLKLFYLGNFLVNNTVRGSTKYRELITKTEPYNAFSLNMEEVAKQLIAKVERNMLDTPKANFGSFLKRMLSYL</sequence>
<dbReference type="EMBL" id="NXLX01000007">
    <property type="protein sequence ID" value="RDU73956.1"/>
    <property type="molecule type" value="Genomic_DNA"/>
</dbReference>
<dbReference type="PANTHER" id="PTHR43384:SF4">
    <property type="entry name" value="CELLULOSE BIOSYNTHESIS PROTEIN BCSQ-RELATED"/>
    <property type="match status" value="1"/>
</dbReference>
<evidence type="ECO:0000256" key="1">
    <source>
        <dbReference type="ARBA" id="ARBA00022741"/>
    </source>
</evidence>
<feature type="binding site" evidence="3">
    <location>
        <begin position="31"/>
        <end position="38"/>
    </location>
    <ligand>
        <name>ATP</name>
        <dbReference type="ChEBI" id="CHEBI:30616"/>
    </ligand>
</feature>
<proteinExistence type="predicted"/>
<dbReference type="InterPro" id="IPR033756">
    <property type="entry name" value="YlxH/NBP35"/>
</dbReference>
<evidence type="ECO:0000256" key="3">
    <source>
        <dbReference type="PIRSR" id="PIRSR003092-1"/>
    </source>
</evidence>
<dbReference type="PANTHER" id="PTHR43384">
    <property type="entry name" value="SEPTUM SITE-DETERMINING PROTEIN MIND HOMOLOG, CHLOROPLASTIC-RELATED"/>
    <property type="match status" value="1"/>
</dbReference>
<dbReference type="GO" id="GO:0051782">
    <property type="term" value="P:negative regulation of cell division"/>
    <property type="evidence" value="ECO:0007669"/>
    <property type="project" value="TreeGrafter"/>
</dbReference>
<evidence type="ECO:0000256" key="2">
    <source>
        <dbReference type="ARBA" id="ARBA00022840"/>
    </source>
</evidence>
<accession>A0A3D8JA37</accession>
<dbReference type="Proteomes" id="UP000256695">
    <property type="component" value="Unassembled WGS sequence"/>
</dbReference>
<evidence type="ECO:0000313" key="5">
    <source>
        <dbReference type="Proteomes" id="UP000256695"/>
    </source>
</evidence>
<dbReference type="InterPro" id="IPR027417">
    <property type="entry name" value="P-loop_NTPase"/>
</dbReference>
<keyword evidence="2 3" id="KW-0067">ATP-binding</keyword>
<dbReference type="RefSeq" id="WP_115578921.1">
    <property type="nucleotide sequence ID" value="NZ_NXLX01000007.1"/>
</dbReference>
<dbReference type="GO" id="GO:0016887">
    <property type="term" value="F:ATP hydrolysis activity"/>
    <property type="evidence" value="ECO:0007669"/>
    <property type="project" value="TreeGrafter"/>
</dbReference>
<dbReference type="Gene3D" id="3.40.50.300">
    <property type="entry name" value="P-loop containing nucleotide triphosphate hydrolases"/>
    <property type="match status" value="1"/>
</dbReference>
<dbReference type="SUPFAM" id="SSF52540">
    <property type="entry name" value="P-loop containing nucleoside triphosphate hydrolases"/>
    <property type="match status" value="1"/>
</dbReference>
<name>A0A3D8JA37_9HELI</name>
<gene>
    <name evidence="4" type="ORF">CQA57_03865</name>
</gene>
<dbReference type="Pfam" id="PF10609">
    <property type="entry name" value="ParA"/>
    <property type="match status" value="1"/>
</dbReference>
<keyword evidence="5" id="KW-1185">Reference proteome</keyword>
<evidence type="ECO:0000313" key="4">
    <source>
        <dbReference type="EMBL" id="RDU73956.1"/>
    </source>
</evidence>
<comment type="caution">
    <text evidence="4">The sequence shown here is derived from an EMBL/GenBank/DDBJ whole genome shotgun (WGS) entry which is preliminary data.</text>
</comment>
<dbReference type="AlphaFoldDB" id="A0A3D8JA37"/>
<dbReference type="OrthoDB" id="9773088at2"/>
<dbReference type="GO" id="GO:0009898">
    <property type="term" value="C:cytoplasmic side of plasma membrane"/>
    <property type="evidence" value="ECO:0007669"/>
    <property type="project" value="TreeGrafter"/>
</dbReference>
<protein>
    <submittedName>
        <fullName evidence="4">ATP-binding protein</fullName>
    </submittedName>
</protein>
<dbReference type="GO" id="GO:0005829">
    <property type="term" value="C:cytosol"/>
    <property type="evidence" value="ECO:0007669"/>
    <property type="project" value="TreeGrafter"/>
</dbReference>
<organism evidence="4 5">
    <name type="scientific">Helicobacter anseris</name>
    <dbReference type="NCBI Taxonomy" id="375926"/>
    <lineage>
        <taxon>Bacteria</taxon>
        <taxon>Pseudomonadati</taxon>
        <taxon>Campylobacterota</taxon>
        <taxon>Epsilonproteobacteria</taxon>
        <taxon>Campylobacterales</taxon>
        <taxon>Helicobacteraceae</taxon>
        <taxon>Helicobacter</taxon>
    </lineage>
</organism>
<dbReference type="InterPro" id="IPR050625">
    <property type="entry name" value="ParA/MinD_ATPase"/>
</dbReference>
<dbReference type="GO" id="GO:0005524">
    <property type="term" value="F:ATP binding"/>
    <property type="evidence" value="ECO:0007669"/>
    <property type="project" value="UniProtKB-KW"/>
</dbReference>